<dbReference type="SUPFAM" id="SSF55846">
    <property type="entry name" value="N-acetylmuramoyl-L-alanine amidase-like"/>
    <property type="match status" value="1"/>
</dbReference>
<keyword evidence="4" id="KW-0378">Hydrolase</keyword>
<dbReference type="InterPro" id="IPR018247">
    <property type="entry name" value="EF_Hand_1_Ca_BS"/>
</dbReference>
<dbReference type="PANTHER" id="PTHR11022">
    <property type="entry name" value="PEPTIDOGLYCAN RECOGNITION PROTEIN"/>
    <property type="match status" value="1"/>
</dbReference>
<feature type="domain" description="Peptidoglycan recognition protein family" evidence="3">
    <location>
        <begin position="1"/>
        <end position="119"/>
    </location>
</feature>
<dbReference type="AlphaFoldDB" id="A0A1Z3U7Y1"/>
<evidence type="ECO:0000259" key="3">
    <source>
        <dbReference type="SMART" id="SM00701"/>
    </source>
</evidence>
<dbReference type="GO" id="GO:0009253">
    <property type="term" value="P:peptidoglycan catabolic process"/>
    <property type="evidence" value="ECO:0007669"/>
    <property type="project" value="InterPro"/>
</dbReference>
<dbReference type="SMART" id="SM00644">
    <property type="entry name" value="Ami_2"/>
    <property type="match status" value="1"/>
</dbReference>
<gene>
    <name evidence="4" type="ORF">CEP68_07520</name>
</gene>
<organism evidence="4 5">
    <name type="scientific">Brevundimonas vesicularis</name>
    <name type="common">Pseudomonas vesicularis</name>
    <dbReference type="NCBI Taxonomy" id="41276"/>
    <lineage>
        <taxon>Bacteria</taxon>
        <taxon>Pseudomonadati</taxon>
        <taxon>Pseudomonadota</taxon>
        <taxon>Alphaproteobacteria</taxon>
        <taxon>Caulobacterales</taxon>
        <taxon>Caulobacteraceae</taxon>
        <taxon>Brevundimonas</taxon>
    </lineage>
</organism>
<dbReference type="InterPro" id="IPR006619">
    <property type="entry name" value="PGRP_domain_met/bac"/>
</dbReference>
<evidence type="ECO:0000313" key="4">
    <source>
        <dbReference type="EMBL" id="ASE39363.1"/>
    </source>
</evidence>
<dbReference type="EC" id="3.5.1.28" evidence="4"/>
<dbReference type="KEGG" id="bvc:CEP68_07520"/>
<sequence length="156" mass="16742">MKPISLLVVHCSATPASRDIGVAEIRAMHKAKGWSDVGYHYVIRRNGRVEKGRADTAMGAHVQGHNNGSLGICLVGGVKPDMTAETNFTPAQYDALRVLLATLTARYPKARVCGHRDLSPDRNGDGKVQPGEWVKACPTFDVGAWWAAGQAPRPAA</sequence>
<evidence type="ECO:0000256" key="1">
    <source>
        <dbReference type="ARBA" id="ARBA00007553"/>
    </source>
</evidence>
<dbReference type="InterPro" id="IPR036505">
    <property type="entry name" value="Amidase/PGRP_sf"/>
</dbReference>
<name>A0A1Z3U7Y1_BREVE</name>
<dbReference type="SMART" id="SM00701">
    <property type="entry name" value="PGRP"/>
    <property type="match status" value="1"/>
</dbReference>
<evidence type="ECO:0000313" key="5">
    <source>
        <dbReference type="Proteomes" id="UP000197050"/>
    </source>
</evidence>
<dbReference type="GO" id="GO:0008270">
    <property type="term" value="F:zinc ion binding"/>
    <property type="evidence" value="ECO:0007669"/>
    <property type="project" value="InterPro"/>
</dbReference>
<dbReference type="PROSITE" id="PS00018">
    <property type="entry name" value="EF_HAND_1"/>
    <property type="match status" value="1"/>
</dbReference>
<dbReference type="Gene3D" id="3.40.80.10">
    <property type="entry name" value="Peptidoglycan recognition protein-like"/>
    <property type="match status" value="1"/>
</dbReference>
<evidence type="ECO:0000259" key="2">
    <source>
        <dbReference type="SMART" id="SM00644"/>
    </source>
</evidence>
<dbReference type="Pfam" id="PF01510">
    <property type="entry name" value="Amidase_2"/>
    <property type="match status" value="1"/>
</dbReference>
<protein>
    <submittedName>
        <fullName evidence="4">Lysozyme</fullName>
        <ecNumber evidence="4">3.5.1.28</ecNumber>
    </submittedName>
</protein>
<accession>A0A1Z3U7Y1</accession>
<dbReference type="GeneID" id="34013362"/>
<reference evidence="5" key="1">
    <citation type="submission" date="2017-06" db="EMBL/GenBank/DDBJ databases">
        <title>FDA dAtabase for Regulatory Grade micrObial Sequences (FDA-ARGOS): Supporting development and validation of Infectious Disease Dx tests.</title>
        <authorList>
            <person name="Minogue T."/>
            <person name="Wolcott M."/>
            <person name="Wasieloski L."/>
            <person name="Aguilar W."/>
            <person name="Moore D."/>
            <person name="Tallon L."/>
            <person name="Sadzewicz L."/>
            <person name="Sengamalay N."/>
            <person name="Ott S."/>
            <person name="Godinez A."/>
            <person name="Nagaraj S."/>
            <person name="Nadendla S."/>
            <person name="Geyer C."/>
            <person name="Sichtig H."/>
        </authorList>
    </citation>
    <scope>NUCLEOTIDE SEQUENCE [LARGE SCALE GENOMIC DNA]</scope>
    <source>
        <strain evidence="5">FDAARGOS_289</strain>
    </source>
</reference>
<feature type="domain" description="N-acetylmuramoyl-L-alanine amidase" evidence="2">
    <location>
        <begin position="1"/>
        <end position="131"/>
    </location>
</feature>
<dbReference type="RefSeq" id="WP_088582556.1">
    <property type="nucleotide sequence ID" value="NZ_CP022048.2"/>
</dbReference>
<dbReference type="InterPro" id="IPR002502">
    <property type="entry name" value="Amidase_domain"/>
</dbReference>
<comment type="similarity">
    <text evidence="1">Belongs to the N-acetylmuramoyl-L-alanine amidase 2 family.</text>
</comment>
<dbReference type="Proteomes" id="UP000197050">
    <property type="component" value="Chromosome"/>
</dbReference>
<dbReference type="EMBL" id="CP022048">
    <property type="protein sequence ID" value="ASE39363.1"/>
    <property type="molecule type" value="Genomic_DNA"/>
</dbReference>
<proteinExistence type="inferred from homology"/>
<dbReference type="CDD" id="cd06583">
    <property type="entry name" value="PGRP"/>
    <property type="match status" value="1"/>
</dbReference>
<dbReference type="InterPro" id="IPR015510">
    <property type="entry name" value="PGRP"/>
</dbReference>
<dbReference type="PANTHER" id="PTHR11022:SF41">
    <property type="entry name" value="PEPTIDOGLYCAN-RECOGNITION PROTEIN LC-RELATED"/>
    <property type="match status" value="1"/>
</dbReference>
<dbReference type="GO" id="GO:0008745">
    <property type="term" value="F:N-acetylmuramoyl-L-alanine amidase activity"/>
    <property type="evidence" value="ECO:0007669"/>
    <property type="project" value="UniProtKB-EC"/>
</dbReference>